<sequence length="256" mass="27868">MTLHLARIGIHVHALAGFAVARRLSDEDLGYALHAALLARFGDAAPRPFRFLPDHEKGPHLLGYVHDRAEFADAAALPPADAVIDALFDGEPALRPMPERWREGARFGFEVRVRPVVRFGKSARAARTERDGGWLSGAGEIDANHAARERVARAGGDPDTVDREAVYIDWLAKRLADAATLDHADLRHFRRTRTLRNTHRSEGRRTHRVEGPDALIGGTLTIADPAAFAALLAKGIGRHSGFGYGMLLLAPPGRVG</sequence>
<name>A0ABR5YDE2_9SPHN</name>
<dbReference type="SMART" id="SM01101">
    <property type="entry name" value="CRISPR_assoc"/>
    <property type="match status" value="1"/>
</dbReference>
<dbReference type="Gene3D" id="3.30.70.1210">
    <property type="entry name" value="Crispr-associated protein, domain 2"/>
    <property type="match status" value="1"/>
</dbReference>
<evidence type="ECO:0000313" key="1">
    <source>
        <dbReference type="EMBL" id="KZE15922.1"/>
    </source>
</evidence>
<evidence type="ECO:0008006" key="3">
    <source>
        <dbReference type="Google" id="ProtNLM"/>
    </source>
</evidence>
<accession>A0ABR5YDE2</accession>
<reference evidence="2" key="1">
    <citation type="submission" date="2016-01" db="EMBL/GenBank/DDBJ databases">
        <title>Draft genome of Chromobacterium sp. F49.</title>
        <authorList>
            <person name="Hong K.W."/>
        </authorList>
    </citation>
    <scope>NUCLEOTIDE SEQUENCE [LARGE SCALE GENOMIC DNA]</scope>
    <source>
        <strain evidence="2">CN3</strain>
    </source>
</reference>
<gene>
    <name evidence="1" type="ORF">AVT10_13905</name>
</gene>
<keyword evidence="2" id="KW-1185">Reference proteome</keyword>
<dbReference type="Pfam" id="PF08798">
    <property type="entry name" value="CRISPR_assoc"/>
    <property type="match status" value="1"/>
</dbReference>
<evidence type="ECO:0000313" key="2">
    <source>
        <dbReference type="Proteomes" id="UP000076609"/>
    </source>
</evidence>
<comment type="caution">
    <text evidence="1">The sequence shown here is derived from an EMBL/GenBank/DDBJ whole genome shotgun (WGS) entry which is preliminary data.</text>
</comment>
<protein>
    <recommendedName>
        <fullName evidence="3">Type I-E CRISPR-associated protein Cas6/Cse3/CasE</fullName>
    </recommendedName>
</protein>
<dbReference type="RefSeq" id="WP_066689735.1">
    <property type="nucleotide sequence ID" value="NZ_CP117025.1"/>
</dbReference>
<dbReference type="SUPFAM" id="SSF117987">
    <property type="entry name" value="CRISPR-associated protein"/>
    <property type="match status" value="1"/>
</dbReference>
<dbReference type="Proteomes" id="UP000076609">
    <property type="component" value="Unassembled WGS sequence"/>
</dbReference>
<organism evidence="1 2">
    <name type="scientific">Sphingomonas hankookensis</name>
    <dbReference type="NCBI Taxonomy" id="563996"/>
    <lineage>
        <taxon>Bacteria</taxon>
        <taxon>Pseudomonadati</taxon>
        <taxon>Pseudomonadota</taxon>
        <taxon>Alphaproteobacteria</taxon>
        <taxon>Sphingomonadales</taxon>
        <taxon>Sphingomonadaceae</taxon>
        <taxon>Sphingomonas</taxon>
    </lineage>
</organism>
<proteinExistence type="predicted"/>
<dbReference type="EMBL" id="LQQO01000011">
    <property type="protein sequence ID" value="KZE15922.1"/>
    <property type="molecule type" value="Genomic_DNA"/>
</dbReference>
<dbReference type="InterPro" id="IPR010179">
    <property type="entry name" value="CRISPR-assoc_prot_Cse3"/>
</dbReference>